<dbReference type="EMBL" id="JASKHM010000024">
    <property type="protein sequence ID" value="MEQ4486717.1"/>
    <property type="molecule type" value="Genomic_DNA"/>
</dbReference>
<dbReference type="Pfam" id="PF10668">
    <property type="entry name" value="Phage_terminase"/>
    <property type="match status" value="1"/>
</dbReference>
<evidence type="ECO:0000259" key="3">
    <source>
        <dbReference type="Pfam" id="PF10668"/>
    </source>
</evidence>
<organism evidence="4 5">
    <name type="scientific">Cohnella silvisoli</name>
    <dbReference type="NCBI Taxonomy" id="2873699"/>
    <lineage>
        <taxon>Bacteria</taxon>
        <taxon>Bacillati</taxon>
        <taxon>Bacillota</taxon>
        <taxon>Bacilli</taxon>
        <taxon>Bacillales</taxon>
        <taxon>Paenibacillaceae</taxon>
        <taxon>Cohnella</taxon>
    </lineage>
</organism>
<protein>
    <submittedName>
        <fullName evidence="4">Phage terminase small subunit</fullName>
    </submittedName>
</protein>
<gene>
    <name evidence="4" type="primary">terS</name>
    <name evidence="4" type="ORF">QJS35_30505</name>
</gene>
<evidence type="ECO:0000256" key="1">
    <source>
        <dbReference type="SAM" id="Coils"/>
    </source>
</evidence>
<feature type="domain" description="PBSX phage terminase small subunit-like N-terminal" evidence="3">
    <location>
        <begin position="1"/>
        <end position="51"/>
    </location>
</feature>
<evidence type="ECO:0000313" key="4">
    <source>
        <dbReference type="EMBL" id="MEQ4486717.1"/>
    </source>
</evidence>
<dbReference type="NCBIfam" id="NF040601">
    <property type="entry name" value="TerS_not_xtmA"/>
    <property type="match status" value="1"/>
</dbReference>
<name>A0ABV1L367_9BACL</name>
<reference evidence="4 5" key="1">
    <citation type="journal article" date="2023" name="Genome Announc.">
        <title>Pan-Genome Analyses of the Genus Cohnella and Proposal of the Novel Species Cohnella silvisoli sp. nov., Isolated from Forest Soil.</title>
        <authorList>
            <person name="Wang C."/>
            <person name="Mao L."/>
            <person name="Bao G."/>
            <person name="Zhu H."/>
        </authorList>
    </citation>
    <scope>NUCLEOTIDE SEQUENCE [LARGE SCALE GENOMIC DNA]</scope>
    <source>
        <strain evidence="4 5">NL03-T5-1</strain>
    </source>
</reference>
<proteinExistence type="predicted"/>
<evidence type="ECO:0000313" key="5">
    <source>
        <dbReference type="Proteomes" id="UP001493487"/>
    </source>
</evidence>
<comment type="caution">
    <text evidence="4">The sequence shown here is derived from an EMBL/GenBank/DDBJ whole genome shotgun (WGS) entry which is preliminary data.</text>
</comment>
<accession>A0ABV1L367</accession>
<feature type="coiled-coil region" evidence="1">
    <location>
        <begin position="213"/>
        <end position="240"/>
    </location>
</feature>
<sequence>MSRKQSPIQKKAFKIWCESGRPRSSKAIAEALGVSSELVRKWKSYYTWEDQPDPRPGAPRGNRNAKGNKGGDGGPLGNAKAVTHGLFRKILPDDDETREIFDATENMSPLDMLWYQIRITWTNIMRAQKIQYVKDKNEIIKELKKQKFEVHSKGRGKDKELVPVEIEKEYEFQFAWDVQATGLKSQAAASTALARMFKQYDEMLRTLPPEEIREEHRSRIEILKAEVVKVKAEAKTINDEAGQGPVIIRNDIRE</sequence>
<dbReference type="Proteomes" id="UP001493487">
    <property type="component" value="Unassembled WGS sequence"/>
</dbReference>
<keyword evidence="1" id="KW-0175">Coiled coil</keyword>
<dbReference type="RefSeq" id="WP_232189798.1">
    <property type="nucleotide sequence ID" value="NZ_JAIOAP010000023.1"/>
</dbReference>
<feature type="region of interest" description="Disordered" evidence="2">
    <location>
        <begin position="48"/>
        <end position="78"/>
    </location>
</feature>
<keyword evidence="5" id="KW-1185">Reference proteome</keyword>
<evidence type="ECO:0000256" key="2">
    <source>
        <dbReference type="SAM" id="MobiDB-lite"/>
    </source>
</evidence>
<dbReference type="InterPro" id="IPR018925">
    <property type="entry name" value="XtmA-like_N"/>
</dbReference>